<dbReference type="InterPro" id="IPR013083">
    <property type="entry name" value="Znf_RING/FYVE/PHD"/>
</dbReference>
<accession>A0A6A6K5X0</accession>
<feature type="transmembrane region" description="Helical" evidence="5">
    <location>
        <begin position="1224"/>
        <end position="1251"/>
    </location>
</feature>
<dbReference type="InterPro" id="IPR003877">
    <property type="entry name" value="SPRY_dom"/>
</dbReference>
<keyword evidence="5" id="KW-0812">Transmembrane</keyword>
<reference evidence="7 8" key="1">
    <citation type="journal article" date="2020" name="Mol. Plant">
        <title>The Chromosome-Based Rubber Tree Genome Provides New Insights into Spurge Genome Evolution and Rubber Biosynthesis.</title>
        <authorList>
            <person name="Liu J."/>
            <person name="Shi C."/>
            <person name="Shi C.C."/>
            <person name="Li W."/>
            <person name="Zhang Q.J."/>
            <person name="Zhang Y."/>
            <person name="Li K."/>
            <person name="Lu H.F."/>
            <person name="Shi C."/>
            <person name="Zhu S.T."/>
            <person name="Xiao Z.Y."/>
            <person name="Nan H."/>
            <person name="Yue Y."/>
            <person name="Zhu X.G."/>
            <person name="Wu Y."/>
            <person name="Hong X.N."/>
            <person name="Fan G.Y."/>
            <person name="Tong Y."/>
            <person name="Zhang D."/>
            <person name="Mao C.L."/>
            <person name="Liu Y.L."/>
            <person name="Hao S.J."/>
            <person name="Liu W.Q."/>
            <person name="Lv M.Q."/>
            <person name="Zhang H.B."/>
            <person name="Liu Y."/>
            <person name="Hu-Tang G.R."/>
            <person name="Wang J.P."/>
            <person name="Wang J.H."/>
            <person name="Sun Y.H."/>
            <person name="Ni S.B."/>
            <person name="Chen W.B."/>
            <person name="Zhang X.C."/>
            <person name="Jiao Y.N."/>
            <person name="Eichler E.E."/>
            <person name="Li G.H."/>
            <person name="Liu X."/>
            <person name="Gao L.Z."/>
        </authorList>
    </citation>
    <scope>NUCLEOTIDE SEQUENCE [LARGE SCALE GENOMIC DNA]</scope>
    <source>
        <strain evidence="8">cv. GT1</strain>
        <tissue evidence="7">Leaf</tissue>
    </source>
</reference>
<dbReference type="SUPFAM" id="SSF57850">
    <property type="entry name" value="RING/U-box"/>
    <property type="match status" value="1"/>
</dbReference>
<evidence type="ECO:0000256" key="2">
    <source>
        <dbReference type="ARBA" id="ARBA00022771"/>
    </source>
</evidence>
<name>A0A6A6K5X0_HEVBR</name>
<keyword evidence="1" id="KW-0479">Metal-binding</keyword>
<evidence type="ECO:0000256" key="5">
    <source>
        <dbReference type="SAM" id="Phobius"/>
    </source>
</evidence>
<dbReference type="CDD" id="cd16541">
    <property type="entry name" value="RING-HC_RNF123"/>
    <property type="match status" value="1"/>
</dbReference>
<dbReference type="GO" id="GO:0005737">
    <property type="term" value="C:cytoplasm"/>
    <property type="evidence" value="ECO:0007669"/>
    <property type="project" value="TreeGrafter"/>
</dbReference>
<dbReference type="PROSITE" id="PS50188">
    <property type="entry name" value="B302_SPRY"/>
    <property type="match status" value="1"/>
</dbReference>
<dbReference type="Proteomes" id="UP000467840">
    <property type="component" value="Chromosome 12"/>
</dbReference>
<proteinExistence type="predicted"/>
<dbReference type="PANTHER" id="PTHR13363:SF5">
    <property type="entry name" value="E3 UBIQUITIN-PROTEIN LIGASE RNF123"/>
    <property type="match status" value="1"/>
</dbReference>
<dbReference type="Gene3D" id="3.30.40.10">
    <property type="entry name" value="Zinc/RING finger domain, C3HC4 (zinc finger)"/>
    <property type="match status" value="1"/>
</dbReference>
<keyword evidence="2" id="KW-0863">Zinc-finger</keyword>
<keyword evidence="8" id="KW-1185">Reference proteome</keyword>
<comment type="caution">
    <text evidence="7">The sequence shown here is derived from an EMBL/GenBank/DDBJ whole genome shotgun (WGS) entry which is preliminary data.</text>
</comment>
<gene>
    <name evidence="7" type="ORF">GH714_019885</name>
</gene>
<keyword evidence="3" id="KW-0862">Zinc</keyword>
<dbReference type="InterPro" id="IPR001870">
    <property type="entry name" value="B30.2/SPRY"/>
</dbReference>
<evidence type="ECO:0000256" key="4">
    <source>
        <dbReference type="SAM" id="MobiDB-lite"/>
    </source>
</evidence>
<evidence type="ECO:0000313" key="8">
    <source>
        <dbReference type="Proteomes" id="UP000467840"/>
    </source>
</evidence>
<dbReference type="PANTHER" id="PTHR13363">
    <property type="entry name" value="RING FINGER AND SRY DOMAIN-CONTAINING"/>
    <property type="match status" value="1"/>
</dbReference>
<evidence type="ECO:0000313" key="7">
    <source>
        <dbReference type="EMBL" id="KAF2284200.1"/>
    </source>
</evidence>
<feature type="region of interest" description="Disordered" evidence="4">
    <location>
        <begin position="1326"/>
        <end position="1345"/>
    </location>
</feature>
<dbReference type="InterPro" id="IPR057987">
    <property type="entry name" value="TPR_RNF123/RKP"/>
</dbReference>
<dbReference type="Pfam" id="PF25576">
    <property type="entry name" value="TPR_RNF123"/>
    <property type="match status" value="1"/>
</dbReference>
<dbReference type="Pfam" id="PF19322">
    <property type="entry name" value="RKP_N"/>
    <property type="match status" value="1"/>
</dbReference>
<dbReference type="InterPro" id="IPR013320">
    <property type="entry name" value="ConA-like_dom_sf"/>
</dbReference>
<protein>
    <recommendedName>
        <fullName evidence="6">B30.2/SPRY domain-containing protein</fullName>
    </recommendedName>
</protein>
<dbReference type="Pfam" id="PF00622">
    <property type="entry name" value="SPRY"/>
    <property type="match status" value="1"/>
</dbReference>
<keyword evidence="5" id="KW-1133">Transmembrane helix</keyword>
<dbReference type="Gene3D" id="2.60.120.920">
    <property type="match status" value="1"/>
</dbReference>
<evidence type="ECO:0000256" key="1">
    <source>
        <dbReference type="ARBA" id="ARBA00022723"/>
    </source>
</evidence>
<dbReference type="GO" id="GO:0051603">
    <property type="term" value="P:proteolysis involved in protein catabolic process"/>
    <property type="evidence" value="ECO:0007669"/>
    <property type="project" value="TreeGrafter"/>
</dbReference>
<dbReference type="SUPFAM" id="SSF49899">
    <property type="entry name" value="Concanavalin A-like lectins/glucanases"/>
    <property type="match status" value="1"/>
</dbReference>
<keyword evidence="5" id="KW-0472">Membrane</keyword>
<evidence type="ECO:0000259" key="6">
    <source>
        <dbReference type="PROSITE" id="PS50188"/>
    </source>
</evidence>
<evidence type="ECO:0000256" key="3">
    <source>
        <dbReference type="ARBA" id="ARBA00022833"/>
    </source>
</evidence>
<dbReference type="InterPro" id="IPR045129">
    <property type="entry name" value="RNF123/RKP/RSPRY1"/>
</dbReference>
<organism evidence="7 8">
    <name type="scientific">Hevea brasiliensis</name>
    <name type="common">Para rubber tree</name>
    <name type="synonym">Siphonia brasiliensis</name>
    <dbReference type="NCBI Taxonomy" id="3981"/>
    <lineage>
        <taxon>Eukaryota</taxon>
        <taxon>Viridiplantae</taxon>
        <taxon>Streptophyta</taxon>
        <taxon>Embryophyta</taxon>
        <taxon>Tracheophyta</taxon>
        <taxon>Spermatophyta</taxon>
        <taxon>Magnoliopsida</taxon>
        <taxon>eudicotyledons</taxon>
        <taxon>Gunneridae</taxon>
        <taxon>Pentapetalae</taxon>
        <taxon>rosids</taxon>
        <taxon>fabids</taxon>
        <taxon>Malpighiales</taxon>
        <taxon>Euphorbiaceae</taxon>
        <taxon>Crotonoideae</taxon>
        <taxon>Micrandreae</taxon>
        <taxon>Hevea</taxon>
    </lineage>
</organism>
<dbReference type="GO" id="GO:0008270">
    <property type="term" value="F:zinc ion binding"/>
    <property type="evidence" value="ECO:0007669"/>
    <property type="project" value="UniProtKB-KW"/>
</dbReference>
<dbReference type="GO" id="GO:0004842">
    <property type="term" value="F:ubiquitin-protein transferase activity"/>
    <property type="evidence" value="ECO:0007669"/>
    <property type="project" value="InterPro"/>
</dbReference>
<feature type="domain" description="B30.2/SPRY" evidence="6">
    <location>
        <begin position="32"/>
        <end position="229"/>
    </location>
</feature>
<dbReference type="InterPro" id="IPR045737">
    <property type="entry name" value="RKP_N"/>
</dbReference>
<sequence length="1391" mass="156273">MADDGMRVGGLSSGLAVILNGEDGKEGSSKTHLVSYCDDFGDQPVERALEHIFDLPNKSVGPLPGPVDSDLVRSIIKNEIVKPPLLLESLAMFSSIRANVCVWEGKWMYEVILETSGVQQLGWATLSCPFTDHKGVGDADDSYAFDGKRVRKWNKEAEPYGQSWVAGDVIGCCIDLDHDEILFYRNGVSLGVAFVVFTRRDLDLDITLQSLFLKCIERTDSSSVGKLRRLKRFVSLEELFYPVCHSICEELFLYLRQMQGTQRSYSYLALVCHILRREELMVLWWKSPDFEFLFEGFLSQKSPSKLDLHSLMPSVCWPGSCEDISYGSSMLLTTTALSEAVSKNRGADRNVPPPGVSSNSVLVSLYTVILHFLSEGFAMRDIGGWLKSCETKNHNVGFLHRGGEHSFPVDLFLKNDSYQTDISRLGGSFSHLSKSHPVHDQEVEVVRWEEGCTDDEETRVTHKTTQKPCCCSSYDVELSKISKHPIRYTAKASRVHCTPIPERSAHVAAECSAGSLNDEIADKPSTSDHSESEFGYCPIWDMRIVPRESDITSATLREEELLDTLLLLYHIGVAPNFKQASYYMSHQSQSISLLEETDKQIRERGCSEQLRRLKEVRNDYREEVIDCVRHCAWYRISLFSHWKQRGMYATCMWIVQLLLVLSKVDSLFIYIPEFYLETLVDCFHVLRKSDPPFVPPTIFIKQGLASFVTFIVTHFNDPRILSADLKDLLLQSISVLVQYKEYLAVFEGNEAATQRMPKVLLSAFDNRSWIPVTNILLRLCKGSRFGSSKQGESSSSSSSSVVFQNLLREACINDEELFSAFLNRLFNTLSWTMTEFSVSIREMQEKYQVLEFQQRKCCVIFDLSCNLTRLLEFYTREIPQAFLSGTDTNLRRSLRRHGQSLEKVNRGMILAPLVGIILNLLDARVATECGGQNDVVDVFASMDCPSTMHCGFQYLLEYNWAGSLRGDANLGKLGQLENFLSLLISRIKVQQIERMGCGGETDADDGICCICYTCDADAQFAPCSHKSCYGCITRHLLNCHRCFFCNATVLEVLRLVKREWLLNTNFLVSWTVMAADILSSQRLRGLGHVTGLQLSGVIISRSLELGGGPKALSFYPSFPSGSGGEIGDFNTKMCTVLKLRLANPKYTSYSSLGSVPRRCLYHLRLPIRRHPCLAVHSHYDSAGPRQESEPSSISSQYIASFGTSPFPHSTLQLSQWNFTQRHILILNVIACAVAVSATWLFFSAIPTLLAFKRAAESLEKLMDATREELPDTMAAIRLSGMEISDLTMELSDLGSTEITQGVRSSTRAVRLAEERLRSLTNMAPPASLQRVTSPKTETGGPALARSARGMRESIVKGRSILQMFFTIVHFSRMAFNYFAKRAKQKSQSPNA</sequence>
<dbReference type="SMART" id="SM00449">
    <property type="entry name" value="SPRY"/>
    <property type="match status" value="1"/>
</dbReference>
<dbReference type="EMBL" id="JAAGAX010000018">
    <property type="protein sequence ID" value="KAF2284200.1"/>
    <property type="molecule type" value="Genomic_DNA"/>
</dbReference>
<dbReference type="InterPro" id="IPR043136">
    <property type="entry name" value="B30.2/SPRY_sf"/>
</dbReference>